<evidence type="ECO:0000313" key="1">
    <source>
        <dbReference type="EMBL" id="KAG4306343.1"/>
    </source>
</evidence>
<comment type="caution">
    <text evidence="1">The sequence shown here is derived from an EMBL/GenBank/DDBJ whole genome shotgun (WGS) entry which is preliminary data.</text>
</comment>
<gene>
    <name evidence="1" type="ORF">PORY_000331</name>
</gene>
<keyword evidence="2" id="KW-1185">Reference proteome</keyword>
<sequence length="930" mass="106251">MDENVYSSPQLSSRLSLSLSYQQILIHEIYNENGLVVLAKGLGLLNIVANLLHLCNLPGCLTLVIGASGKQEELLKEMIDELAALDNEIPREEFKIINNASGTSHKRTSESIYNSGGVFSVTSRILVVDLLTGVIDPAKISGIVALNAEKVNETSLEAFILRIFRNKNKIGYIKAFSDSPEAFNVGLSPLSNIMKIFFLRKCFLWPRFHVLVAESLESKKVDVIELDVAMTESMKDIQHAIIECMEICISGLKSANSGKVDVDDWNLDNALHKSFDIMIRRQLDLHWHLVSQKTKQLISDLATLRRILYCLLSYDCVSFYKVLETILIGEFSASEINKREKPPWLLLDSANTIFKLAKERVYKKIASNNISTQKLSNSILPVLENQPKLVVLRQIMQEIEAEIRSNSELNKNDCVILIMCKNEYTCCQIQEYLNEFSSNDKFLDNTDHDSSKSECSFLKMRFKEYLIWKQSFSNIKFDSINDNTESTFSSSSTSNNKINVAHSRQFVNKRRRVRGDSYAASNTSVSSAHVSLKDSLDYNEIINTLSVSRNEIINCNNDSLSCNDSSFETLCLNDLIIISPYSDDIDDITFKELKPKFIILYEPDHVVIRRIEVYHSVHKNSFLRVYFMYYGNSIEEQKYLATVRKEKDSFTRLIQEKGNMAVLLTHNERNDEYFDSALFKNENTRIAGGSDYINSEKMPRIIVDIREFRNPLPFLLYSNHITVIPCQLTVGDYILSPSLCVERKSIRDLICSLNNGRLYNQCEMMQQYYSTPILLIEFDQNKTFNLDSFIEVTGNININTLQSKLVLLTIAFPKLKIIWSSSPYATCEIFASLKKNQNEPDPAKAVSLGLRDDEDSTTIVNQGPYDFLLSIPKVSLKNYKNIIYNVENICDLSNLEEKQISDLIGLEAGKAFRIFIYYDDLFYVDLMYNI</sequence>
<dbReference type="Proteomes" id="UP000768646">
    <property type="component" value="Unassembled WGS sequence"/>
</dbReference>
<accession>A0ACB7CFF5</accession>
<dbReference type="EMBL" id="JABTEG010000001">
    <property type="protein sequence ID" value="KAG4306343.1"/>
    <property type="molecule type" value="Genomic_DNA"/>
</dbReference>
<name>A0ACB7CFF5_9ASCO</name>
<proteinExistence type="predicted"/>
<evidence type="ECO:0000313" key="2">
    <source>
        <dbReference type="Proteomes" id="UP000768646"/>
    </source>
</evidence>
<reference evidence="1 2" key="1">
    <citation type="journal article" date="2021" name="Commun. Biol.">
        <title>Genomic insights into the host specific adaptation of the Pneumocystis genus.</title>
        <authorList>
            <person name="Cisse O.H."/>
            <person name="Ma L."/>
            <person name="Dekker J.P."/>
            <person name="Khil P.P."/>
            <person name="Youn J.-H."/>
            <person name="Brenchley J.M."/>
            <person name="Blair R."/>
            <person name="Pahar B."/>
            <person name="Chabe M."/>
            <person name="Van Rompay K.K.A."/>
            <person name="Keesler R."/>
            <person name="Sukura A."/>
            <person name="Hirsch V."/>
            <person name="Kutty G."/>
            <person name="Liu Y."/>
            <person name="Peng L."/>
            <person name="Chen J."/>
            <person name="Song J."/>
            <person name="Weissenbacher-Lang C."/>
            <person name="Xu J."/>
            <person name="Upham N.S."/>
            <person name="Stajich J.E."/>
            <person name="Cuomo C.A."/>
            <person name="Cushion M.T."/>
            <person name="Kovacs J.A."/>
        </authorList>
    </citation>
    <scope>NUCLEOTIDE SEQUENCE [LARGE SCALE GENOMIC DNA]</scope>
    <source>
        <strain evidence="1 2">RABM</strain>
    </source>
</reference>
<protein>
    <submittedName>
        <fullName evidence="1">Uncharacterized protein</fullName>
    </submittedName>
</protein>
<organism evidence="1 2">
    <name type="scientific">Pneumocystis oryctolagi</name>
    <dbReference type="NCBI Taxonomy" id="42067"/>
    <lineage>
        <taxon>Eukaryota</taxon>
        <taxon>Fungi</taxon>
        <taxon>Dikarya</taxon>
        <taxon>Ascomycota</taxon>
        <taxon>Taphrinomycotina</taxon>
        <taxon>Pneumocystomycetes</taxon>
        <taxon>Pneumocystaceae</taxon>
        <taxon>Pneumocystis</taxon>
    </lineage>
</organism>